<dbReference type="AlphaFoldDB" id="A0AA40TV57"/>
<feature type="coiled-coil region" evidence="1">
    <location>
        <begin position="199"/>
        <end position="247"/>
    </location>
</feature>
<dbReference type="Proteomes" id="UP000050523">
    <property type="component" value="Unassembled WGS sequence"/>
</dbReference>
<gene>
    <name evidence="4" type="ORF">ALO43_05097</name>
</gene>
<feature type="domain" description="M23ase beta-sheet core" evidence="3">
    <location>
        <begin position="383"/>
        <end position="477"/>
    </location>
</feature>
<accession>A0AA40TV57</accession>
<dbReference type="PANTHER" id="PTHR21666:SF270">
    <property type="entry name" value="MUREIN HYDROLASE ACTIVATOR ENVC"/>
    <property type="match status" value="1"/>
</dbReference>
<feature type="compositionally biased region" description="Low complexity" evidence="2">
    <location>
        <begin position="309"/>
        <end position="320"/>
    </location>
</feature>
<dbReference type="FunFam" id="2.70.70.10:FF:000003">
    <property type="entry name" value="Murein hydrolase activator EnvC"/>
    <property type="match status" value="1"/>
</dbReference>
<dbReference type="Gene3D" id="2.70.70.10">
    <property type="entry name" value="Glucose Permease (Domain IIA)"/>
    <property type="match status" value="1"/>
</dbReference>
<dbReference type="InterPro" id="IPR016047">
    <property type="entry name" value="M23ase_b-sheet_dom"/>
</dbReference>
<dbReference type="EMBL" id="LJRO01000181">
    <property type="protein sequence ID" value="KPZ01337.1"/>
    <property type="molecule type" value="Genomic_DNA"/>
</dbReference>
<evidence type="ECO:0000256" key="1">
    <source>
        <dbReference type="SAM" id="Coils"/>
    </source>
</evidence>
<protein>
    <submittedName>
        <fullName evidence="4">M24/M37 family peptidase</fullName>
    </submittedName>
</protein>
<dbReference type="GO" id="GO:0004222">
    <property type="term" value="F:metalloendopeptidase activity"/>
    <property type="evidence" value="ECO:0007669"/>
    <property type="project" value="TreeGrafter"/>
</dbReference>
<keyword evidence="1" id="KW-0175">Coiled coil</keyword>
<proteinExistence type="predicted"/>
<evidence type="ECO:0000313" key="4">
    <source>
        <dbReference type="EMBL" id="KPZ01337.1"/>
    </source>
</evidence>
<dbReference type="PANTHER" id="PTHR21666">
    <property type="entry name" value="PEPTIDASE-RELATED"/>
    <property type="match status" value="1"/>
</dbReference>
<organism evidence="4 5">
    <name type="scientific">Pseudomonas tremae</name>
    <dbReference type="NCBI Taxonomy" id="200454"/>
    <lineage>
        <taxon>Bacteria</taxon>
        <taxon>Pseudomonadati</taxon>
        <taxon>Pseudomonadota</taxon>
        <taxon>Gammaproteobacteria</taxon>
        <taxon>Pseudomonadales</taxon>
        <taxon>Pseudomonadaceae</taxon>
        <taxon>Pseudomonas</taxon>
    </lineage>
</organism>
<sequence>MRPGRFFMFQALKQWLRGVFFAAHGGHTRPDIFSHNSSVSPTHMLRALIALALICLLNPAFAEDERVQTQKQIDAARQDVTELQKVLGKLQEERTGVQKDLRTTETEMGKLEKQVEVLQKELKKTETELQKLDGEKKKLNSARVEQQRLIAIQARAAYQSGRQEYLKLLLNQQHPEKFARTLTYYDYLSQARLAQLRNFNETLRQLANVEKDIDLQQAQLLVQKSTLDSQSEELAKVRQERQQALAKLNQDYKARDQKLQARQQDQADLAKVLKTIEETLARQAREAEEARQKALVAAREAEEKRQREAQAVARNNSKSNDSTKSDDEPAPRRPVKAPGAVVSSAGVSYGGPFAEARGKLPWPVNGRLLARFGEARGDDERTKWDGVMISATAGSQVHAVHGGRVVFADWLRGAGLLVILDHGNGYLTLYGHNQSLLKSAGDIVKAGEAISTVGNSGGQDTAALYFAIRQQGRPSDPAQWCRTQG</sequence>
<comment type="caution">
    <text evidence="4">The sequence shown here is derived from an EMBL/GenBank/DDBJ whole genome shotgun (WGS) entry which is preliminary data.</text>
</comment>
<feature type="compositionally biased region" description="Basic and acidic residues" evidence="2">
    <location>
        <begin position="321"/>
        <end position="331"/>
    </location>
</feature>
<evidence type="ECO:0000259" key="3">
    <source>
        <dbReference type="Pfam" id="PF01551"/>
    </source>
</evidence>
<reference evidence="4 5" key="1">
    <citation type="submission" date="2015-09" db="EMBL/GenBank/DDBJ databases">
        <title>Genome announcement of multiple Pseudomonas syringae strains.</title>
        <authorList>
            <person name="Thakur S."/>
            <person name="Wang P.W."/>
            <person name="Gong Y."/>
            <person name="Weir B.S."/>
            <person name="Guttman D.S."/>
        </authorList>
    </citation>
    <scope>NUCLEOTIDE SEQUENCE [LARGE SCALE GENOMIC DNA]</scope>
    <source>
        <strain evidence="4 5">ICMP9151</strain>
    </source>
</reference>
<name>A0AA40TV57_9PSED</name>
<evidence type="ECO:0000256" key="2">
    <source>
        <dbReference type="SAM" id="MobiDB-lite"/>
    </source>
</evidence>
<feature type="region of interest" description="Disordered" evidence="2">
    <location>
        <begin position="295"/>
        <end position="339"/>
    </location>
</feature>
<feature type="coiled-coil region" evidence="1">
    <location>
        <begin position="66"/>
        <end position="149"/>
    </location>
</feature>
<dbReference type="InterPro" id="IPR050570">
    <property type="entry name" value="Cell_wall_metabolism_enzyme"/>
</dbReference>
<dbReference type="SUPFAM" id="SSF51261">
    <property type="entry name" value="Duplicated hybrid motif"/>
    <property type="match status" value="1"/>
</dbReference>
<dbReference type="Pfam" id="PF01551">
    <property type="entry name" value="Peptidase_M23"/>
    <property type="match status" value="1"/>
</dbReference>
<feature type="compositionally biased region" description="Basic and acidic residues" evidence="2">
    <location>
        <begin position="299"/>
        <end position="308"/>
    </location>
</feature>
<dbReference type="CDD" id="cd12797">
    <property type="entry name" value="M23_peptidase"/>
    <property type="match status" value="1"/>
</dbReference>
<dbReference type="InterPro" id="IPR011055">
    <property type="entry name" value="Dup_hybrid_motif"/>
</dbReference>
<evidence type="ECO:0000313" key="5">
    <source>
        <dbReference type="Proteomes" id="UP000050523"/>
    </source>
</evidence>
<dbReference type="Gene3D" id="6.10.250.3150">
    <property type="match status" value="1"/>
</dbReference>